<dbReference type="EMBL" id="CH473970">
    <property type="protein sequence ID" value="EDM09138.1"/>
    <property type="molecule type" value="Genomic_DNA"/>
</dbReference>
<dbReference type="AlphaFoldDB" id="A6IVT4"/>
<protein>
    <submittedName>
        <fullName evidence="2">RCG63566</fullName>
    </submittedName>
</protein>
<dbReference type="Proteomes" id="UP000234681">
    <property type="component" value="Chromosome 16"/>
</dbReference>
<evidence type="ECO:0000313" key="3">
    <source>
        <dbReference type="Proteomes" id="UP000234681"/>
    </source>
</evidence>
<evidence type="ECO:0000256" key="1">
    <source>
        <dbReference type="SAM" id="MobiDB-lite"/>
    </source>
</evidence>
<proteinExistence type="predicted"/>
<sequence>MNPRPPAHQSGALLPTCPSIPQL</sequence>
<feature type="region of interest" description="Disordered" evidence="1">
    <location>
        <begin position="1"/>
        <end position="23"/>
    </location>
</feature>
<name>A6IVT4_RAT</name>
<organism evidence="2 3">
    <name type="scientific">Rattus norvegicus</name>
    <name type="common">Rat</name>
    <dbReference type="NCBI Taxonomy" id="10116"/>
    <lineage>
        <taxon>Eukaryota</taxon>
        <taxon>Metazoa</taxon>
        <taxon>Chordata</taxon>
        <taxon>Craniata</taxon>
        <taxon>Vertebrata</taxon>
        <taxon>Euteleostomi</taxon>
        <taxon>Mammalia</taxon>
        <taxon>Eutheria</taxon>
        <taxon>Euarchontoglires</taxon>
        <taxon>Glires</taxon>
        <taxon>Rodentia</taxon>
        <taxon>Myomorpha</taxon>
        <taxon>Muroidea</taxon>
        <taxon>Muridae</taxon>
        <taxon>Murinae</taxon>
        <taxon>Rattus</taxon>
    </lineage>
</organism>
<gene>
    <name evidence="2" type="ORF">rCG_63566</name>
</gene>
<evidence type="ECO:0000313" key="2">
    <source>
        <dbReference type="EMBL" id="EDM09138.1"/>
    </source>
</evidence>
<accession>A6IVT4</accession>
<reference evidence="2 3" key="1">
    <citation type="submission" date="2005-09" db="EMBL/GenBank/DDBJ databases">
        <authorList>
            <person name="Mural R.J."/>
            <person name="Li P.W."/>
            <person name="Adams M.D."/>
            <person name="Amanatides P.G."/>
            <person name="Baden-Tillson H."/>
            <person name="Barnstead M."/>
            <person name="Chin S.H."/>
            <person name="Dew I."/>
            <person name="Evans C.A."/>
            <person name="Ferriera S."/>
            <person name="Flanigan M."/>
            <person name="Fosler C."/>
            <person name="Glodek A."/>
            <person name="Gu Z."/>
            <person name="Holt R.A."/>
            <person name="Jennings D."/>
            <person name="Kraft C.L."/>
            <person name="Lu F."/>
            <person name="Nguyen T."/>
            <person name="Nusskern D.R."/>
            <person name="Pfannkoch C.M."/>
            <person name="Sitter C."/>
            <person name="Sutton G.G."/>
            <person name="Venter J.C."/>
            <person name="Wang Z."/>
            <person name="Woodage T."/>
            <person name="Zheng X.H."/>
            <person name="Zhong F."/>
        </authorList>
    </citation>
    <scope>NUCLEOTIDE SEQUENCE [LARGE SCALE GENOMIC DNA]</scope>
    <source>
        <strain>BN</strain>
        <strain evidence="3">Sprague-Dawley</strain>
    </source>
</reference>